<organism evidence="2 3">
    <name type="scientific">Cimex lectularius</name>
    <name type="common">Bed bug</name>
    <name type="synonym">Acanthia lectularia</name>
    <dbReference type="NCBI Taxonomy" id="79782"/>
    <lineage>
        <taxon>Eukaryota</taxon>
        <taxon>Metazoa</taxon>
        <taxon>Ecdysozoa</taxon>
        <taxon>Arthropoda</taxon>
        <taxon>Hexapoda</taxon>
        <taxon>Insecta</taxon>
        <taxon>Pterygota</taxon>
        <taxon>Neoptera</taxon>
        <taxon>Paraneoptera</taxon>
        <taxon>Hemiptera</taxon>
        <taxon>Heteroptera</taxon>
        <taxon>Panheteroptera</taxon>
        <taxon>Cimicomorpha</taxon>
        <taxon>Cimicidae</taxon>
        <taxon>Cimex</taxon>
    </lineage>
</organism>
<feature type="transmembrane region" description="Helical" evidence="1">
    <location>
        <begin position="354"/>
        <end position="377"/>
    </location>
</feature>
<dbReference type="KEGG" id="clec:106670818"/>
<dbReference type="GeneID" id="106670818"/>
<dbReference type="OMA" id="CCICACA"/>
<keyword evidence="1" id="KW-1133">Transmembrane helix</keyword>
<reference evidence="2" key="1">
    <citation type="submission" date="2022-01" db="UniProtKB">
        <authorList>
            <consortium name="EnsemblMetazoa"/>
        </authorList>
    </citation>
    <scope>IDENTIFICATION</scope>
</reference>
<evidence type="ECO:0000256" key="1">
    <source>
        <dbReference type="SAM" id="Phobius"/>
    </source>
</evidence>
<dbReference type="Proteomes" id="UP000494040">
    <property type="component" value="Unassembled WGS sequence"/>
</dbReference>
<evidence type="ECO:0000313" key="3">
    <source>
        <dbReference type="Proteomes" id="UP000494040"/>
    </source>
</evidence>
<keyword evidence="1" id="KW-0472">Membrane</keyword>
<keyword evidence="1" id="KW-0812">Transmembrane</keyword>
<dbReference type="RefSeq" id="XP_014256921.1">
    <property type="nucleotide sequence ID" value="XM_014401435.2"/>
</dbReference>
<dbReference type="AlphaFoldDB" id="A0A8I6S6T4"/>
<protein>
    <submittedName>
        <fullName evidence="2">Uncharacterized protein</fullName>
    </submittedName>
</protein>
<accession>A0A8I6S6T4</accession>
<dbReference type="OrthoDB" id="6614503at2759"/>
<sequence>MEVQSVCFLDLPFRMRVGTMFLFFCIFGWGNGLVTADTTVCPCTSPNVRTVLFRNADCFKECWNNDEIILLYSRRLFQAVLPKRMPVRTSFLIKYIKLCLGVIKKMELSKRVHYLMMSAMADVFGGYLQAFGIPLAIAEYYEGANSYHETKQADELLTEFKKLLSTNGGSWTKQIYIKRSNHVTPYIVESPIKKNLCSTIVTNNEYLSFRKIKQKSVTIAMPYLDDAQHPSAIAIPLKDKTLYSLFTNKSSDILLRYYSGVTHCLLSPNDLNKDIICATSPSLHTFNLNFHKWLISEIYPHLHDETWYPGFGSVFRLFETLSLKGFPKPFESVNETEITSPTLACRKTTTSNSFFILCVITFVIMFWLITWVVYFLLGAS</sequence>
<name>A0A8I6S6T4_CIMLE</name>
<keyword evidence="3" id="KW-1185">Reference proteome</keyword>
<dbReference type="EnsemblMetazoa" id="XM_014401435.2">
    <property type="protein sequence ID" value="XP_014256921.1"/>
    <property type="gene ID" value="LOC106670818"/>
</dbReference>
<proteinExistence type="predicted"/>
<evidence type="ECO:0000313" key="2">
    <source>
        <dbReference type="EnsemblMetazoa" id="XP_014256921.1"/>
    </source>
</evidence>